<evidence type="ECO:0000313" key="3">
    <source>
        <dbReference type="EMBL" id="SFA52732.1"/>
    </source>
</evidence>
<dbReference type="OrthoDB" id="1266341at2"/>
<feature type="chain" id="PRO_5011629341" evidence="1">
    <location>
        <begin position="22"/>
        <end position="153"/>
    </location>
</feature>
<name>A0A1I0TLR9_9SPHI</name>
<keyword evidence="4" id="KW-1185">Reference proteome</keyword>
<organism evidence="3 4">
    <name type="scientific">Pedobacter suwonensis</name>
    <dbReference type="NCBI Taxonomy" id="332999"/>
    <lineage>
        <taxon>Bacteria</taxon>
        <taxon>Pseudomonadati</taxon>
        <taxon>Bacteroidota</taxon>
        <taxon>Sphingobacteriia</taxon>
        <taxon>Sphingobacteriales</taxon>
        <taxon>Sphingobacteriaceae</taxon>
        <taxon>Pedobacter</taxon>
    </lineage>
</organism>
<feature type="signal peptide" evidence="1">
    <location>
        <begin position="1"/>
        <end position="21"/>
    </location>
</feature>
<dbReference type="Proteomes" id="UP000198836">
    <property type="component" value="Unassembled WGS sequence"/>
</dbReference>
<protein>
    <submittedName>
        <fullName evidence="3">Por secretion system C-terminal sorting domain-containing protein</fullName>
    </submittedName>
</protein>
<gene>
    <name evidence="3" type="ORF">SAMN04488511_111113</name>
</gene>
<evidence type="ECO:0000313" key="4">
    <source>
        <dbReference type="Proteomes" id="UP000198836"/>
    </source>
</evidence>
<dbReference type="EMBL" id="FOJM01000011">
    <property type="protein sequence ID" value="SFA52732.1"/>
    <property type="molecule type" value="Genomic_DNA"/>
</dbReference>
<evidence type="ECO:0000259" key="2">
    <source>
        <dbReference type="Pfam" id="PF18962"/>
    </source>
</evidence>
<dbReference type="RefSeq" id="WP_090984876.1">
    <property type="nucleotide sequence ID" value="NZ_FOJM01000011.1"/>
</dbReference>
<keyword evidence="1" id="KW-0732">Signal</keyword>
<reference evidence="4" key="1">
    <citation type="submission" date="2016-10" db="EMBL/GenBank/DDBJ databases">
        <authorList>
            <person name="Varghese N."/>
            <person name="Submissions S."/>
        </authorList>
    </citation>
    <scope>NUCLEOTIDE SEQUENCE [LARGE SCALE GENOMIC DNA]</scope>
    <source>
        <strain evidence="4">DSM 18130</strain>
    </source>
</reference>
<evidence type="ECO:0000256" key="1">
    <source>
        <dbReference type="SAM" id="SignalP"/>
    </source>
</evidence>
<feature type="domain" description="Secretion system C-terminal sorting" evidence="2">
    <location>
        <begin position="77"/>
        <end position="145"/>
    </location>
</feature>
<dbReference type="NCBIfam" id="TIGR04183">
    <property type="entry name" value="Por_Secre_tail"/>
    <property type="match status" value="1"/>
</dbReference>
<sequence length="153" mass="17193">MKRCALIITSCLLFFFKTSVAQKLAFSYDAAGNQTERRWVCINCPSARQMAMDKKTNNLPPGELGEGLVTERGIKAYPNPLKETLNVSWGAPDKIYLKSIQVYSVGGNSVFKRNYNTEERQTTITFQQLPPGTYLLVGQYSDAKTETIKLIKN</sequence>
<dbReference type="AlphaFoldDB" id="A0A1I0TLR9"/>
<dbReference type="Pfam" id="PF18962">
    <property type="entry name" value="Por_Secre_tail"/>
    <property type="match status" value="1"/>
</dbReference>
<dbReference type="STRING" id="332999.SAMN04488511_111113"/>
<accession>A0A1I0TLR9</accession>
<proteinExistence type="predicted"/>
<dbReference type="InterPro" id="IPR026444">
    <property type="entry name" value="Secre_tail"/>
</dbReference>